<name>A0A0H1BJJ0_9EURO</name>
<organism evidence="2 3">
    <name type="scientific">Blastomyces silverae</name>
    <dbReference type="NCBI Taxonomy" id="2060906"/>
    <lineage>
        <taxon>Eukaryota</taxon>
        <taxon>Fungi</taxon>
        <taxon>Dikarya</taxon>
        <taxon>Ascomycota</taxon>
        <taxon>Pezizomycotina</taxon>
        <taxon>Eurotiomycetes</taxon>
        <taxon>Eurotiomycetidae</taxon>
        <taxon>Onygenales</taxon>
        <taxon>Ajellomycetaceae</taxon>
        <taxon>Blastomyces</taxon>
    </lineage>
</organism>
<evidence type="ECO:0000313" key="2">
    <source>
        <dbReference type="EMBL" id="KLJ11704.1"/>
    </source>
</evidence>
<reference evidence="3" key="1">
    <citation type="journal article" date="2015" name="PLoS Genet.">
        <title>The dynamic genome and transcriptome of the human fungal pathogen Blastomyces and close relative Emmonsia.</title>
        <authorList>
            <person name="Munoz J.F."/>
            <person name="Gauthier G.M."/>
            <person name="Desjardins C.A."/>
            <person name="Gallo J.E."/>
            <person name="Holder J."/>
            <person name="Sullivan T.D."/>
            <person name="Marty A.J."/>
            <person name="Carmen J.C."/>
            <person name="Chen Z."/>
            <person name="Ding L."/>
            <person name="Gujja S."/>
            <person name="Magrini V."/>
            <person name="Misas E."/>
            <person name="Mitreva M."/>
            <person name="Priest M."/>
            <person name="Saif S."/>
            <person name="Whiston E.A."/>
            <person name="Young S."/>
            <person name="Zeng Q."/>
            <person name="Goldman W.E."/>
            <person name="Mardis E.R."/>
            <person name="Taylor J.W."/>
            <person name="McEwen J.G."/>
            <person name="Clay O.K."/>
            <person name="Klein B.S."/>
            <person name="Cuomo C.A."/>
        </authorList>
    </citation>
    <scope>NUCLEOTIDE SEQUENCE [LARGE SCALE GENOMIC DNA]</scope>
    <source>
        <strain evidence="3">UAMH 139</strain>
    </source>
</reference>
<evidence type="ECO:0000256" key="1">
    <source>
        <dbReference type="SAM" id="MobiDB-lite"/>
    </source>
</evidence>
<keyword evidence="3" id="KW-1185">Reference proteome</keyword>
<proteinExistence type="predicted"/>
<gene>
    <name evidence="2" type="ORF">EMPG_13126</name>
</gene>
<evidence type="ECO:0000313" key="3">
    <source>
        <dbReference type="Proteomes" id="UP000053573"/>
    </source>
</evidence>
<comment type="caution">
    <text evidence="2">The sequence shown here is derived from an EMBL/GenBank/DDBJ whole genome shotgun (WGS) entry which is preliminary data.</text>
</comment>
<accession>A0A0H1BJJ0</accession>
<feature type="compositionally biased region" description="Basic and acidic residues" evidence="1">
    <location>
        <begin position="1"/>
        <end position="16"/>
    </location>
</feature>
<dbReference type="AlphaFoldDB" id="A0A0H1BJJ0"/>
<sequence length="62" mass="7065">MALRMQKKESVRERVIDTPPCGRDQSDLNIATARRGYLFLVIPGGEQSLVDMKRLACFAKRQ</sequence>
<feature type="region of interest" description="Disordered" evidence="1">
    <location>
        <begin position="1"/>
        <end position="22"/>
    </location>
</feature>
<dbReference type="Proteomes" id="UP000053573">
    <property type="component" value="Unassembled WGS sequence"/>
</dbReference>
<protein>
    <submittedName>
        <fullName evidence="2">Uncharacterized protein</fullName>
    </submittedName>
</protein>
<dbReference type="EMBL" id="LDEV01001426">
    <property type="protein sequence ID" value="KLJ11704.1"/>
    <property type="molecule type" value="Genomic_DNA"/>
</dbReference>